<reference evidence="1 2" key="1">
    <citation type="submission" date="2019-06" db="EMBL/GenBank/DDBJ databases">
        <title>Sequencing the genomes of 1000 actinobacteria strains.</title>
        <authorList>
            <person name="Klenk H.-P."/>
        </authorList>
    </citation>
    <scope>NUCLEOTIDE SEQUENCE [LARGE SCALE GENOMIC DNA]</scope>
    <source>
        <strain evidence="1 2">DSM 45511</strain>
    </source>
</reference>
<evidence type="ECO:0000313" key="1">
    <source>
        <dbReference type="EMBL" id="TQM36712.1"/>
    </source>
</evidence>
<gene>
    <name evidence="1" type="ORF">FB388_3897</name>
</gene>
<accession>A0A543FSE0</accession>
<dbReference type="Proteomes" id="UP000319818">
    <property type="component" value="Unassembled WGS sequence"/>
</dbReference>
<name>A0A543FSE0_9PSEU</name>
<organism evidence="1 2">
    <name type="scientific">Pseudonocardia cypriaca</name>
    <dbReference type="NCBI Taxonomy" id="882449"/>
    <lineage>
        <taxon>Bacteria</taxon>
        <taxon>Bacillati</taxon>
        <taxon>Actinomycetota</taxon>
        <taxon>Actinomycetes</taxon>
        <taxon>Pseudonocardiales</taxon>
        <taxon>Pseudonocardiaceae</taxon>
        <taxon>Pseudonocardia</taxon>
    </lineage>
</organism>
<keyword evidence="2" id="KW-1185">Reference proteome</keyword>
<sequence length="38" mass="4075">MRAVLDLQSVVESSARAELKVSFLSYAFCTSSASVFAC</sequence>
<dbReference type="EMBL" id="VFPH01000002">
    <property type="protein sequence ID" value="TQM36712.1"/>
    <property type="molecule type" value="Genomic_DNA"/>
</dbReference>
<proteinExistence type="predicted"/>
<protein>
    <submittedName>
        <fullName evidence="1">Uncharacterized protein</fullName>
    </submittedName>
</protein>
<evidence type="ECO:0000313" key="2">
    <source>
        <dbReference type="Proteomes" id="UP000319818"/>
    </source>
</evidence>
<dbReference type="AlphaFoldDB" id="A0A543FSE0"/>
<comment type="caution">
    <text evidence="1">The sequence shown here is derived from an EMBL/GenBank/DDBJ whole genome shotgun (WGS) entry which is preliminary data.</text>
</comment>